<comment type="caution">
    <text evidence="3">The sequence shown here is derived from an EMBL/GenBank/DDBJ whole genome shotgun (WGS) entry which is preliminary data.</text>
</comment>
<keyword evidence="4" id="KW-1185">Reference proteome</keyword>
<proteinExistence type="predicted"/>
<gene>
    <name evidence="3" type="ORF">ACFQB0_03455</name>
</gene>
<keyword evidence="2" id="KW-0812">Transmembrane</keyword>
<keyword evidence="2" id="KW-0472">Membrane</keyword>
<keyword evidence="2" id="KW-1133">Transmembrane helix</keyword>
<organism evidence="3 4">
    <name type="scientific">Luethyella okanaganae</name>
    <dbReference type="NCBI Taxonomy" id="69372"/>
    <lineage>
        <taxon>Bacteria</taxon>
        <taxon>Bacillati</taxon>
        <taxon>Actinomycetota</taxon>
        <taxon>Actinomycetes</taxon>
        <taxon>Micrococcales</taxon>
        <taxon>Microbacteriaceae</taxon>
        <taxon>Luethyella</taxon>
    </lineage>
</organism>
<dbReference type="EMBL" id="JBHSTP010000001">
    <property type="protein sequence ID" value="MFC6355167.1"/>
    <property type="molecule type" value="Genomic_DNA"/>
</dbReference>
<accession>A0ABW1VCJ2</accession>
<evidence type="ECO:0000256" key="1">
    <source>
        <dbReference type="SAM" id="MobiDB-lite"/>
    </source>
</evidence>
<name>A0ABW1VCJ2_9MICO</name>
<protein>
    <submittedName>
        <fullName evidence="3">Uncharacterized protein</fullName>
    </submittedName>
</protein>
<evidence type="ECO:0000256" key="2">
    <source>
        <dbReference type="SAM" id="Phobius"/>
    </source>
</evidence>
<evidence type="ECO:0000313" key="3">
    <source>
        <dbReference type="EMBL" id="MFC6355167.1"/>
    </source>
</evidence>
<feature type="region of interest" description="Disordered" evidence="1">
    <location>
        <begin position="78"/>
        <end position="117"/>
    </location>
</feature>
<dbReference type="RefSeq" id="WP_386727616.1">
    <property type="nucleotide sequence ID" value="NZ_JBHSTP010000001.1"/>
</dbReference>
<feature type="transmembrane region" description="Helical" evidence="2">
    <location>
        <begin position="26"/>
        <end position="48"/>
    </location>
</feature>
<evidence type="ECO:0000313" key="4">
    <source>
        <dbReference type="Proteomes" id="UP001596306"/>
    </source>
</evidence>
<reference evidence="4" key="1">
    <citation type="journal article" date="2019" name="Int. J. Syst. Evol. Microbiol.">
        <title>The Global Catalogue of Microorganisms (GCM) 10K type strain sequencing project: providing services to taxonomists for standard genome sequencing and annotation.</title>
        <authorList>
            <consortium name="The Broad Institute Genomics Platform"/>
            <consortium name="The Broad Institute Genome Sequencing Center for Infectious Disease"/>
            <person name="Wu L."/>
            <person name="Ma J."/>
        </authorList>
    </citation>
    <scope>NUCLEOTIDE SEQUENCE [LARGE SCALE GENOMIC DNA]</scope>
    <source>
        <strain evidence="4">CCUG 43304</strain>
    </source>
</reference>
<sequence>MSDPVTGRHDVGDPFIVYHRRGRRTAALRLVALAIATGVAVSGAWWLAPRFAEAAPAPTTALSPAMVPMVPQIAQEVPQRVAEQSPNTLPSIDLGSREASPADVATSKPHTPQSPARSFEIPVTATGYQTEIDQCQWVRMDIGAVAPIVGAHTSCGGEIVLDMQAGDRVFLTGNGVDGGYEVAMSRDAHAGDDAATATAGLSAVVILQSCYRDRDAVRLVGLLPLPPP</sequence>
<dbReference type="Proteomes" id="UP001596306">
    <property type="component" value="Unassembled WGS sequence"/>
</dbReference>